<dbReference type="InterPro" id="IPR001579">
    <property type="entry name" value="Glyco_hydro_18_chit_AS"/>
</dbReference>
<comment type="similarity">
    <text evidence="11">Belongs to the glycosyl hydrolase 18 family.</text>
</comment>
<reference evidence="13 14" key="1">
    <citation type="journal article" date="2014" name="BMC Genomics">
        <title>Comparative genome sequencing reveals chemotype-specific gene clusters in the toxigenic black mold Stachybotrys.</title>
        <authorList>
            <person name="Semeiks J."/>
            <person name="Borek D."/>
            <person name="Otwinowski Z."/>
            <person name="Grishin N.V."/>
        </authorList>
    </citation>
    <scope>NUCLEOTIDE SEQUENCE [LARGE SCALE GENOMIC DNA]</scope>
    <source>
        <strain evidence="14">CBS 109288 / IBT 7711</strain>
    </source>
</reference>
<dbReference type="InterPro" id="IPR001223">
    <property type="entry name" value="Glyco_hydro18_cat"/>
</dbReference>
<dbReference type="EMBL" id="KL647843">
    <property type="protein sequence ID" value="KEY73415.1"/>
    <property type="molecule type" value="Genomic_DNA"/>
</dbReference>
<comment type="catalytic activity">
    <reaction evidence="1">
        <text>Random endo-hydrolysis of N-acetyl-beta-D-glucosaminide (1-&gt;4)-beta-linkages in chitin and chitodextrins.</text>
        <dbReference type="EC" id="3.2.1.14"/>
    </reaction>
</comment>
<evidence type="ECO:0000256" key="6">
    <source>
        <dbReference type="ARBA" id="ARBA00023024"/>
    </source>
</evidence>
<dbReference type="GO" id="GO:0008061">
    <property type="term" value="F:chitin binding"/>
    <property type="evidence" value="ECO:0007669"/>
    <property type="project" value="InterPro"/>
</dbReference>
<dbReference type="Gene3D" id="3.20.20.80">
    <property type="entry name" value="Glycosidases"/>
    <property type="match status" value="1"/>
</dbReference>
<dbReference type="PANTHER" id="PTHR11177">
    <property type="entry name" value="CHITINASE"/>
    <property type="match status" value="1"/>
</dbReference>
<dbReference type="AlphaFoldDB" id="A0A084B786"/>
<evidence type="ECO:0000313" key="13">
    <source>
        <dbReference type="EMBL" id="KEY73415.1"/>
    </source>
</evidence>
<dbReference type="PROSITE" id="PS01095">
    <property type="entry name" value="GH18_1"/>
    <property type="match status" value="1"/>
</dbReference>
<accession>A0A084B786</accession>
<evidence type="ECO:0000256" key="4">
    <source>
        <dbReference type="ARBA" id="ARBA00022525"/>
    </source>
</evidence>
<dbReference type="PROSITE" id="PS51910">
    <property type="entry name" value="GH18_2"/>
    <property type="match status" value="1"/>
</dbReference>
<keyword evidence="6" id="KW-0146">Chitin degradation</keyword>
<dbReference type="GO" id="GO:0005576">
    <property type="term" value="C:extracellular region"/>
    <property type="evidence" value="ECO:0007669"/>
    <property type="project" value="UniProtKB-SubCell"/>
</dbReference>
<keyword evidence="7" id="KW-0119">Carbohydrate metabolism</keyword>
<evidence type="ECO:0000256" key="9">
    <source>
        <dbReference type="ARBA" id="ARBA00023326"/>
    </source>
</evidence>
<sequence>MASAAQESCSVAMAANPTVMAKAAAMHRNKPLCPYTCSENTDALIYTRHIAYYELFTEGRFCGVKEPEDPALAPPTHLNLAFVNFGSNFSLIDEHSDWVRRAALTKLKYPVLRINIAIGGWAFNDPPTLTFVSEMAVGIDNRYTFVRSVVDYLRVHGLDGINIDREHPGATDRGGQPGDTDCYVELEADLREAFDREGAGWEFSCAGPNSYWYLRGFNVEAMQRYFDYFNLISYDIYGVWDQEDE</sequence>
<keyword evidence="4" id="KW-0964">Secreted</keyword>
<protein>
    <recommendedName>
        <fullName evidence="3">chitinase</fullName>
        <ecNumber evidence="3">3.2.1.14</ecNumber>
    </recommendedName>
</protein>
<feature type="domain" description="GH18" evidence="12">
    <location>
        <begin position="47"/>
        <end position="245"/>
    </location>
</feature>
<dbReference type="Proteomes" id="UP000028045">
    <property type="component" value="Unassembled WGS sequence"/>
</dbReference>
<evidence type="ECO:0000256" key="10">
    <source>
        <dbReference type="RuleBase" id="RU000489"/>
    </source>
</evidence>
<gene>
    <name evidence="13" type="ORF">S7711_06835</name>
</gene>
<name>A0A084B786_STACB</name>
<dbReference type="PANTHER" id="PTHR11177:SF333">
    <property type="entry name" value="CHITINASE"/>
    <property type="match status" value="1"/>
</dbReference>
<dbReference type="OrthoDB" id="73875at2759"/>
<organism evidence="13 14">
    <name type="scientific">Stachybotrys chartarum (strain CBS 109288 / IBT 7711)</name>
    <name type="common">Toxic black mold</name>
    <name type="synonym">Stilbospora chartarum</name>
    <dbReference type="NCBI Taxonomy" id="1280523"/>
    <lineage>
        <taxon>Eukaryota</taxon>
        <taxon>Fungi</taxon>
        <taxon>Dikarya</taxon>
        <taxon>Ascomycota</taxon>
        <taxon>Pezizomycotina</taxon>
        <taxon>Sordariomycetes</taxon>
        <taxon>Hypocreomycetidae</taxon>
        <taxon>Hypocreales</taxon>
        <taxon>Stachybotryaceae</taxon>
        <taxon>Stachybotrys</taxon>
    </lineage>
</organism>
<comment type="subcellular location">
    <subcellularLocation>
        <location evidence="2">Secreted</location>
    </subcellularLocation>
</comment>
<evidence type="ECO:0000256" key="11">
    <source>
        <dbReference type="RuleBase" id="RU004453"/>
    </source>
</evidence>
<dbReference type="GO" id="GO:0008843">
    <property type="term" value="F:endochitinase activity"/>
    <property type="evidence" value="ECO:0007669"/>
    <property type="project" value="UniProtKB-EC"/>
</dbReference>
<evidence type="ECO:0000313" key="14">
    <source>
        <dbReference type="Proteomes" id="UP000028045"/>
    </source>
</evidence>
<evidence type="ECO:0000259" key="12">
    <source>
        <dbReference type="PROSITE" id="PS51910"/>
    </source>
</evidence>
<evidence type="ECO:0000256" key="3">
    <source>
        <dbReference type="ARBA" id="ARBA00012729"/>
    </source>
</evidence>
<dbReference type="SUPFAM" id="SSF51445">
    <property type="entry name" value="(Trans)glycosidases"/>
    <property type="match status" value="1"/>
</dbReference>
<evidence type="ECO:0000256" key="2">
    <source>
        <dbReference type="ARBA" id="ARBA00004613"/>
    </source>
</evidence>
<dbReference type="Pfam" id="PF00704">
    <property type="entry name" value="Glyco_hydro_18"/>
    <property type="match status" value="1"/>
</dbReference>
<evidence type="ECO:0000256" key="1">
    <source>
        <dbReference type="ARBA" id="ARBA00000822"/>
    </source>
</evidence>
<dbReference type="GO" id="GO:0006032">
    <property type="term" value="P:chitin catabolic process"/>
    <property type="evidence" value="ECO:0007669"/>
    <property type="project" value="UniProtKB-KW"/>
</dbReference>
<dbReference type="EC" id="3.2.1.14" evidence="3"/>
<dbReference type="InterPro" id="IPR017853">
    <property type="entry name" value="GH"/>
</dbReference>
<evidence type="ECO:0000256" key="5">
    <source>
        <dbReference type="ARBA" id="ARBA00022801"/>
    </source>
</evidence>
<dbReference type="HOGENOM" id="CLU_002833_2_1_1"/>
<keyword evidence="14" id="KW-1185">Reference proteome</keyword>
<keyword evidence="5 10" id="KW-0378">Hydrolase</keyword>
<keyword evidence="9" id="KW-0624">Polysaccharide degradation</keyword>
<dbReference type="GO" id="GO:0000272">
    <property type="term" value="P:polysaccharide catabolic process"/>
    <property type="evidence" value="ECO:0007669"/>
    <property type="project" value="UniProtKB-KW"/>
</dbReference>
<dbReference type="InterPro" id="IPR011583">
    <property type="entry name" value="Chitinase_II/V-like_cat"/>
</dbReference>
<evidence type="ECO:0000256" key="8">
    <source>
        <dbReference type="ARBA" id="ARBA00023295"/>
    </source>
</evidence>
<keyword evidence="8 10" id="KW-0326">Glycosidase</keyword>
<evidence type="ECO:0000256" key="7">
    <source>
        <dbReference type="ARBA" id="ARBA00023277"/>
    </source>
</evidence>
<dbReference type="SMART" id="SM00636">
    <property type="entry name" value="Glyco_18"/>
    <property type="match status" value="1"/>
</dbReference>
<dbReference type="InterPro" id="IPR050314">
    <property type="entry name" value="Glycosyl_Hydrlase_18"/>
</dbReference>
<proteinExistence type="inferred from homology"/>